<evidence type="ECO:0000313" key="2">
    <source>
        <dbReference type="Proteomes" id="UP000246352"/>
    </source>
</evidence>
<dbReference type="EMBL" id="QGTR01000001">
    <property type="protein sequence ID" value="PWW04258.1"/>
    <property type="molecule type" value="Genomic_DNA"/>
</dbReference>
<dbReference type="Gene3D" id="3.90.1150.30">
    <property type="match status" value="1"/>
</dbReference>
<accession>A0A317PS17</accession>
<dbReference type="SUPFAM" id="SSF142906">
    <property type="entry name" value="YjbR-like"/>
    <property type="match status" value="1"/>
</dbReference>
<sequence length="100" mass="11060">MPGSEKSDPWGGGHDCWKVGGKMFAVIGASDDHGVSLKCADTETADLLIEMGRAEKAPYLHASWVRIRWGGMEEDELAERLRRSYELIRSKLSGKIRAAL</sequence>
<dbReference type="Proteomes" id="UP000246352">
    <property type="component" value="Unassembled WGS sequence"/>
</dbReference>
<gene>
    <name evidence="1" type="ORF">DFR52_101953</name>
</gene>
<dbReference type="InterPro" id="IPR058532">
    <property type="entry name" value="YjbR/MT2646/Rv2570-like"/>
</dbReference>
<protein>
    <submittedName>
        <fullName evidence="1">Putative DNA-binding protein (MmcQ/YjbR family)</fullName>
    </submittedName>
</protein>
<keyword evidence="2" id="KW-1185">Reference proteome</keyword>
<dbReference type="AlphaFoldDB" id="A0A317PS17"/>
<keyword evidence="1" id="KW-0238">DNA-binding</keyword>
<name>A0A317PS17_9HYPH</name>
<evidence type="ECO:0000313" key="1">
    <source>
        <dbReference type="EMBL" id="PWW04258.1"/>
    </source>
</evidence>
<reference evidence="1 2" key="1">
    <citation type="submission" date="2018-05" db="EMBL/GenBank/DDBJ databases">
        <title>Genomic Encyclopedia of Type Strains, Phase IV (KMG-IV): sequencing the most valuable type-strain genomes for metagenomic binning, comparative biology and taxonomic classification.</title>
        <authorList>
            <person name="Goeker M."/>
        </authorList>
    </citation>
    <scope>NUCLEOTIDE SEQUENCE [LARGE SCALE GENOMIC DNA]</scope>
    <source>
        <strain evidence="1 2">DSM 16791</strain>
    </source>
</reference>
<dbReference type="GO" id="GO:0003677">
    <property type="term" value="F:DNA binding"/>
    <property type="evidence" value="ECO:0007669"/>
    <property type="project" value="UniProtKB-KW"/>
</dbReference>
<dbReference type="InterPro" id="IPR038056">
    <property type="entry name" value="YjbR-like_sf"/>
</dbReference>
<comment type="caution">
    <text evidence="1">The sequence shown here is derived from an EMBL/GenBank/DDBJ whole genome shotgun (WGS) entry which is preliminary data.</text>
</comment>
<organism evidence="1 2">
    <name type="scientific">Hoeflea marina</name>
    <dbReference type="NCBI Taxonomy" id="274592"/>
    <lineage>
        <taxon>Bacteria</taxon>
        <taxon>Pseudomonadati</taxon>
        <taxon>Pseudomonadota</taxon>
        <taxon>Alphaproteobacteria</taxon>
        <taxon>Hyphomicrobiales</taxon>
        <taxon>Rhizobiaceae</taxon>
        <taxon>Hoeflea</taxon>
    </lineage>
</organism>
<dbReference type="Pfam" id="PF04237">
    <property type="entry name" value="YjbR"/>
    <property type="match status" value="1"/>
</dbReference>
<proteinExistence type="predicted"/>